<dbReference type="PANTHER" id="PTHR44936:SF10">
    <property type="entry name" value="SENSOR PROTEIN RSTB"/>
    <property type="match status" value="1"/>
</dbReference>
<keyword evidence="6" id="KW-0067">ATP-binding</keyword>
<accession>A0ABY9GUE2</accession>
<keyword evidence="3" id="KW-0808">Transferase</keyword>
<sequence length="666" mass="72672">MSLMVLVLFVGTIAVLRYSYVPVARQYQGTVQRTLQRVAAEFESLDGKIAFANVNEQISDGYGIPLAKLPLEFFNVIPGHIEEIKPLRACSFSTVAVPDNQLCAGVLENRAYGTLVYLRGKFQINGTLTSPIYAKSPFTAHHFSIAITAKGNTSYFLATFDPVRRANVPEKGIFSPAWSIAGFKTQVEGAGRFTREPDIKGRVLAHGASLTEAGAYEFILQVPLYAYSEGANVTSSTWPPEDISKARVILKLVGPDGDGPGQVLMDGSTMNPKAIFSFESMGQYLAPGESLKFFPPGHDLPVEVFANGSSSVRDGNRSALSKLASIIVELVTPAVSTQKAIQLSNGGKIELQGNPALVLGGWSAAAKAIIAFAFIFGVILVLSGFAIYYFVVAPLNHVRRNTIYMRGRYSDAEDFKLPHTISNRHDEIGVLWVSIEDLHRSITTYGREALEHAKKESDLLRAIGHEIKSPLQDLLLRHNNVDDPSAKSLKRISYALKTLSNTYSGQSSEKVVGPKEAISSSRGNITKEDVSEYLENAAESSDGIITFNKSPSVLYVSADGDMLEASLMAVLNNAKEFRKADTNIVLQIFSDSNWVLIHISNQGPHIPFYPIEEVFEYGVSSRDVAGDHQGLGLFIAKQYITKMGGDIAVKNVKDGVRFEIKLARAH</sequence>
<evidence type="ECO:0000256" key="1">
    <source>
        <dbReference type="ARBA" id="ARBA00000085"/>
    </source>
</evidence>
<gene>
    <name evidence="9" type="ORF">PSH88_04560</name>
</gene>
<evidence type="ECO:0000259" key="8">
    <source>
        <dbReference type="PROSITE" id="PS50109"/>
    </source>
</evidence>
<evidence type="ECO:0000256" key="7">
    <source>
        <dbReference type="SAM" id="Phobius"/>
    </source>
</evidence>
<dbReference type="SUPFAM" id="SSF55874">
    <property type="entry name" value="ATPase domain of HSP90 chaperone/DNA topoisomerase II/histidine kinase"/>
    <property type="match status" value="1"/>
</dbReference>
<name>A0ABY9GUE2_9PSED</name>
<keyword evidence="7" id="KW-0812">Transmembrane</keyword>
<dbReference type="Pfam" id="PF02518">
    <property type="entry name" value="HATPase_c"/>
    <property type="match status" value="1"/>
</dbReference>
<dbReference type="PROSITE" id="PS50109">
    <property type="entry name" value="HIS_KIN"/>
    <property type="match status" value="1"/>
</dbReference>
<dbReference type="InterPro" id="IPR050980">
    <property type="entry name" value="2C_sensor_his_kinase"/>
</dbReference>
<dbReference type="InterPro" id="IPR005467">
    <property type="entry name" value="His_kinase_dom"/>
</dbReference>
<evidence type="ECO:0000256" key="5">
    <source>
        <dbReference type="ARBA" id="ARBA00022777"/>
    </source>
</evidence>
<evidence type="ECO:0000256" key="4">
    <source>
        <dbReference type="ARBA" id="ARBA00022741"/>
    </source>
</evidence>
<keyword evidence="5 9" id="KW-0418">Kinase</keyword>
<evidence type="ECO:0000313" key="9">
    <source>
        <dbReference type="EMBL" id="WLI19325.1"/>
    </source>
</evidence>
<evidence type="ECO:0000256" key="2">
    <source>
        <dbReference type="ARBA" id="ARBA00012438"/>
    </source>
</evidence>
<feature type="domain" description="Histidine kinase" evidence="8">
    <location>
        <begin position="462"/>
        <end position="666"/>
    </location>
</feature>
<proteinExistence type="predicted"/>
<keyword evidence="7" id="KW-1133">Transmembrane helix</keyword>
<protein>
    <recommendedName>
        <fullName evidence="2">histidine kinase</fullName>
        <ecNumber evidence="2">2.7.13.3</ecNumber>
    </recommendedName>
</protein>
<dbReference type="InterPro" id="IPR003594">
    <property type="entry name" value="HATPase_dom"/>
</dbReference>
<dbReference type="Proteomes" id="UP001230768">
    <property type="component" value="Chromosome"/>
</dbReference>
<dbReference type="GO" id="GO:0016301">
    <property type="term" value="F:kinase activity"/>
    <property type="evidence" value="ECO:0007669"/>
    <property type="project" value="UniProtKB-KW"/>
</dbReference>
<dbReference type="EC" id="2.7.13.3" evidence="2"/>
<dbReference type="RefSeq" id="WP_305425111.1">
    <property type="nucleotide sequence ID" value="NZ_CP117430.1"/>
</dbReference>
<keyword evidence="7" id="KW-0472">Membrane</keyword>
<dbReference type="Gene3D" id="3.30.565.10">
    <property type="entry name" value="Histidine kinase-like ATPase, C-terminal domain"/>
    <property type="match status" value="1"/>
</dbReference>
<comment type="catalytic activity">
    <reaction evidence="1">
        <text>ATP + protein L-histidine = ADP + protein N-phospho-L-histidine.</text>
        <dbReference type="EC" id="2.7.13.3"/>
    </reaction>
</comment>
<dbReference type="SMART" id="SM00387">
    <property type="entry name" value="HATPase_c"/>
    <property type="match status" value="1"/>
</dbReference>
<feature type="transmembrane region" description="Helical" evidence="7">
    <location>
        <begin position="368"/>
        <end position="391"/>
    </location>
</feature>
<evidence type="ECO:0000256" key="6">
    <source>
        <dbReference type="ARBA" id="ARBA00022840"/>
    </source>
</evidence>
<keyword evidence="10" id="KW-1185">Reference proteome</keyword>
<dbReference type="PANTHER" id="PTHR44936">
    <property type="entry name" value="SENSOR PROTEIN CREC"/>
    <property type="match status" value="1"/>
</dbReference>
<evidence type="ECO:0000313" key="10">
    <source>
        <dbReference type="Proteomes" id="UP001230768"/>
    </source>
</evidence>
<keyword evidence="4" id="KW-0547">Nucleotide-binding</keyword>
<dbReference type="InterPro" id="IPR036890">
    <property type="entry name" value="HATPase_C_sf"/>
</dbReference>
<organism evidence="9 10">
    <name type="scientific">Pseudomonas wuhanensis</name>
    <dbReference type="NCBI Taxonomy" id="2954098"/>
    <lineage>
        <taxon>Bacteria</taxon>
        <taxon>Pseudomonadati</taxon>
        <taxon>Pseudomonadota</taxon>
        <taxon>Gammaproteobacteria</taxon>
        <taxon>Pseudomonadales</taxon>
        <taxon>Pseudomonadaceae</taxon>
        <taxon>Pseudomonas</taxon>
    </lineage>
</organism>
<evidence type="ECO:0000256" key="3">
    <source>
        <dbReference type="ARBA" id="ARBA00022679"/>
    </source>
</evidence>
<dbReference type="EMBL" id="CP117430">
    <property type="protein sequence ID" value="WLI19325.1"/>
    <property type="molecule type" value="Genomic_DNA"/>
</dbReference>
<reference evidence="9 10" key="1">
    <citation type="submission" date="2023-02" db="EMBL/GenBank/DDBJ databases">
        <title>Evolution of Hrp T3SS in non-pathogenic Pseudomonas fluorescens.</title>
        <authorList>
            <person name="Liao K."/>
            <person name="Wei H."/>
            <person name="Gu Y."/>
        </authorList>
    </citation>
    <scope>NUCLEOTIDE SEQUENCE [LARGE SCALE GENOMIC DNA]</scope>
    <source>
        <strain evidence="9 10">FP607</strain>
    </source>
</reference>